<evidence type="ECO:0000313" key="1">
    <source>
        <dbReference type="EMBL" id="GFR04368.1"/>
    </source>
</evidence>
<dbReference type="Proteomes" id="UP000887116">
    <property type="component" value="Unassembled WGS sequence"/>
</dbReference>
<accession>A0A8X6GI76</accession>
<sequence>MIMYLMFLIEKNIESGQSKGSSNEECQVSTENYMEDSLSHNMTCFLSSDFLDIENDEKVQDNFKKYVDSEFFLKSHDSHNVNAQNMVSVVNCMDSMLSSLSPINQNDCKVSDDSPENVADSHCSSKKSYKTVQKFKRNNDNCPETDLVLGNNELVKTSKPRVLAVTF</sequence>
<protein>
    <submittedName>
        <fullName evidence="1">Uncharacterized protein</fullName>
    </submittedName>
</protein>
<keyword evidence="2" id="KW-1185">Reference proteome</keyword>
<evidence type="ECO:0000313" key="2">
    <source>
        <dbReference type="Proteomes" id="UP000887116"/>
    </source>
</evidence>
<dbReference type="EMBL" id="BMAO01025701">
    <property type="protein sequence ID" value="GFR04368.1"/>
    <property type="molecule type" value="Genomic_DNA"/>
</dbReference>
<proteinExistence type="predicted"/>
<comment type="caution">
    <text evidence="1">The sequence shown here is derived from an EMBL/GenBank/DDBJ whole genome shotgun (WGS) entry which is preliminary data.</text>
</comment>
<gene>
    <name evidence="1" type="primary">NCL1_09006</name>
    <name evidence="1" type="ORF">TNCT_80221</name>
</gene>
<organism evidence="1 2">
    <name type="scientific">Trichonephila clavata</name>
    <name type="common">Joro spider</name>
    <name type="synonym">Nephila clavata</name>
    <dbReference type="NCBI Taxonomy" id="2740835"/>
    <lineage>
        <taxon>Eukaryota</taxon>
        <taxon>Metazoa</taxon>
        <taxon>Ecdysozoa</taxon>
        <taxon>Arthropoda</taxon>
        <taxon>Chelicerata</taxon>
        <taxon>Arachnida</taxon>
        <taxon>Araneae</taxon>
        <taxon>Araneomorphae</taxon>
        <taxon>Entelegynae</taxon>
        <taxon>Araneoidea</taxon>
        <taxon>Nephilidae</taxon>
        <taxon>Trichonephila</taxon>
    </lineage>
</organism>
<dbReference type="AlphaFoldDB" id="A0A8X6GI76"/>
<name>A0A8X6GI76_TRICU</name>
<reference evidence="1" key="1">
    <citation type="submission" date="2020-07" db="EMBL/GenBank/DDBJ databases">
        <title>Multicomponent nature underlies the extraordinary mechanical properties of spider dragline silk.</title>
        <authorList>
            <person name="Kono N."/>
            <person name="Nakamura H."/>
            <person name="Mori M."/>
            <person name="Yoshida Y."/>
            <person name="Ohtoshi R."/>
            <person name="Malay A.D."/>
            <person name="Moran D.A.P."/>
            <person name="Tomita M."/>
            <person name="Numata K."/>
            <person name="Arakawa K."/>
        </authorList>
    </citation>
    <scope>NUCLEOTIDE SEQUENCE</scope>
</reference>